<dbReference type="EMBL" id="JAWLNX010000006">
    <property type="protein sequence ID" value="MEB3367832.1"/>
    <property type="molecule type" value="Genomic_DNA"/>
</dbReference>
<evidence type="ECO:0000313" key="3">
    <source>
        <dbReference type="Proteomes" id="UP001327093"/>
    </source>
</evidence>
<name>A0ABU6A8Q8_9PSEU</name>
<dbReference type="InterPro" id="IPR010982">
    <property type="entry name" value="Lambda_DNA-bd_dom_sf"/>
</dbReference>
<dbReference type="RefSeq" id="WP_324265616.1">
    <property type="nucleotide sequence ID" value="NZ_JAWLNX010000006.1"/>
</dbReference>
<protein>
    <submittedName>
        <fullName evidence="2">Helix-turn-helix domain-containing protein</fullName>
    </submittedName>
</protein>
<sequence>MTFVAEGYEVTNARRLGAVVRELRKERGWTQAKLSAEAHVSRGYLVKLEQGHPTAELRTVMRVLEALDAGLKVTEIVESPTDRLLREEFDRIVDG</sequence>
<keyword evidence="3" id="KW-1185">Reference proteome</keyword>
<dbReference type="Proteomes" id="UP001327093">
    <property type="component" value="Unassembled WGS sequence"/>
</dbReference>
<organism evidence="2 3">
    <name type="scientific">Saccharopolyspora mangrovi</name>
    <dbReference type="NCBI Taxonomy" id="3082379"/>
    <lineage>
        <taxon>Bacteria</taxon>
        <taxon>Bacillati</taxon>
        <taxon>Actinomycetota</taxon>
        <taxon>Actinomycetes</taxon>
        <taxon>Pseudonocardiales</taxon>
        <taxon>Pseudonocardiaceae</taxon>
        <taxon>Saccharopolyspora</taxon>
    </lineage>
</organism>
<proteinExistence type="predicted"/>
<evidence type="ECO:0000313" key="2">
    <source>
        <dbReference type="EMBL" id="MEB3367832.1"/>
    </source>
</evidence>
<comment type="caution">
    <text evidence="2">The sequence shown here is derived from an EMBL/GenBank/DDBJ whole genome shotgun (WGS) entry which is preliminary data.</text>
</comment>
<dbReference type="InterPro" id="IPR001387">
    <property type="entry name" value="Cro/C1-type_HTH"/>
</dbReference>
<dbReference type="PROSITE" id="PS50943">
    <property type="entry name" value="HTH_CROC1"/>
    <property type="match status" value="1"/>
</dbReference>
<accession>A0ABU6A8Q8</accession>
<feature type="domain" description="HTH cro/C1-type" evidence="1">
    <location>
        <begin position="20"/>
        <end position="76"/>
    </location>
</feature>
<dbReference type="Pfam" id="PF01381">
    <property type="entry name" value="HTH_3"/>
    <property type="match status" value="1"/>
</dbReference>
<dbReference type="SMART" id="SM00530">
    <property type="entry name" value="HTH_XRE"/>
    <property type="match status" value="1"/>
</dbReference>
<dbReference type="SUPFAM" id="SSF47413">
    <property type="entry name" value="lambda repressor-like DNA-binding domains"/>
    <property type="match status" value="1"/>
</dbReference>
<gene>
    <name evidence="2" type="ORF">R4I43_10475</name>
</gene>
<evidence type="ECO:0000259" key="1">
    <source>
        <dbReference type="PROSITE" id="PS50943"/>
    </source>
</evidence>
<dbReference type="CDD" id="cd00093">
    <property type="entry name" value="HTH_XRE"/>
    <property type="match status" value="1"/>
</dbReference>
<reference evidence="2 3" key="1">
    <citation type="submission" date="2023-10" db="EMBL/GenBank/DDBJ databases">
        <title>Saccharopolyspora sp. nov., isolated from mangrove soil.</title>
        <authorList>
            <person name="Lu Y."/>
            <person name="Liu W."/>
        </authorList>
    </citation>
    <scope>NUCLEOTIDE SEQUENCE [LARGE SCALE GENOMIC DNA]</scope>
    <source>
        <strain evidence="2 3">S2-29</strain>
    </source>
</reference>
<dbReference type="Gene3D" id="1.10.260.40">
    <property type="entry name" value="lambda repressor-like DNA-binding domains"/>
    <property type="match status" value="1"/>
</dbReference>